<dbReference type="Pfam" id="PF14866">
    <property type="entry name" value="Scorpion_toxin_alpha-beta"/>
    <property type="match status" value="1"/>
</dbReference>
<evidence type="ECO:0000259" key="9">
    <source>
        <dbReference type="PROSITE" id="PS51862"/>
    </source>
</evidence>
<evidence type="ECO:0000256" key="4">
    <source>
        <dbReference type="ARBA" id="ARBA00022773"/>
    </source>
</evidence>
<organism evidence="10">
    <name type="scientific">Tityus melici</name>
    <dbReference type="NCBI Taxonomy" id="3026321"/>
    <lineage>
        <taxon>Eukaryota</taxon>
        <taxon>Metazoa</taxon>
        <taxon>Ecdysozoa</taxon>
        <taxon>Arthropoda</taxon>
        <taxon>Chelicerata</taxon>
        <taxon>Arachnida</taxon>
        <taxon>Scorpiones</taxon>
        <taxon>Buthida</taxon>
        <taxon>Buthoidea</taxon>
        <taxon>Buthidae</taxon>
        <taxon>Tityus</taxon>
    </lineage>
</organism>
<keyword evidence="5" id="KW-0872">Ion channel impairing toxin</keyword>
<feature type="disulfide bond" evidence="7">
    <location>
        <begin position="72"/>
        <end position="88"/>
    </location>
</feature>
<keyword evidence="2" id="KW-0964">Secreted</keyword>
<name>A0AA49K9Q1_9SCOR</name>
<feature type="disulfide bond" evidence="7">
    <location>
        <begin position="61"/>
        <end position="81"/>
    </location>
</feature>
<sequence>MVATNRCCVFALLFALLLVHSLTEAGKGKEILGKIKEKIIEAKDKMKAGWERLTSQSEYACPAIDKFCEDHCAAKKAVGKCDDFKCKCIKL</sequence>
<evidence type="ECO:0000256" key="1">
    <source>
        <dbReference type="ARBA" id="ARBA00004613"/>
    </source>
</evidence>
<dbReference type="GO" id="GO:0090729">
    <property type="term" value="F:toxin activity"/>
    <property type="evidence" value="ECO:0007669"/>
    <property type="project" value="UniProtKB-UniRule"/>
</dbReference>
<feature type="signal peptide" evidence="8">
    <location>
        <begin position="1"/>
        <end position="25"/>
    </location>
</feature>
<evidence type="ECO:0000256" key="6">
    <source>
        <dbReference type="ARBA" id="ARBA00023157"/>
    </source>
</evidence>
<dbReference type="EMBL" id="OQ368604">
    <property type="protein sequence ID" value="WLF82724.1"/>
    <property type="molecule type" value="mRNA"/>
</dbReference>
<comment type="subcellular location">
    <subcellularLocation>
        <location evidence="1">Secreted</location>
    </subcellularLocation>
</comment>
<keyword evidence="8" id="KW-0732">Signal</keyword>
<proteinExistence type="evidence at transcript level"/>
<feature type="domain" description="BetaSPN-type CS-alpha/beta" evidence="9">
    <location>
        <begin position="58"/>
        <end position="91"/>
    </location>
</feature>
<evidence type="ECO:0000256" key="7">
    <source>
        <dbReference type="PROSITE-ProRule" id="PRU01209"/>
    </source>
</evidence>
<evidence type="ECO:0000256" key="2">
    <source>
        <dbReference type="ARBA" id="ARBA00022525"/>
    </source>
</evidence>
<keyword evidence="3 7" id="KW-0800">Toxin</keyword>
<dbReference type="AlphaFoldDB" id="A0AA49K9Q1"/>
<feature type="chain" id="PRO_5041298168" evidence="8">
    <location>
        <begin position="26"/>
        <end position="91"/>
    </location>
</feature>
<keyword evidence="6 7" id="KW-1015">Disulfide bond</keyword>
<protein>
    <submittedName>
        <fullName evidence="10">KTx</fullName>
    </submittedName>
</protein>
<dbReference type="InterPro" id="IPR029237">
    <property type="entry name" value="Long_scorpion_toxin_alpha/beta"/>
</dbReference>
<dbReference type="GO" id="GO:0015459">
    <property type="term" value="F:potassium channel regulator activity"/>
    <property type="evidence" value="ECO:0007669"/>
    <property type="project" value="UniProtKB-KW"/>
</dbReference>
<evidence type="ECO:0000256" key="3">
    <source>
        <dbReference type="ARBA" id="ARBA00022656"/>
    </source>
</evidence>
<evidence type="ECO:0000256" key="8">
    <source>
        <dbReference type="SAM" id="SignalP"/>
    </source>
</evidence>
<dbReference type="GO" id="GO:0005576">
    <property type="term" value="C:extracellular region"/>
    <property type="evidence" value="ECO:0007669"/>
    <property type="project" value="UniProtKB-SubCell"/>
</dbReference>
<reference evidence="10" key="1">
    <citation type="submission" date="2023-01" db="EMBL/GenBank/DDBJ databases">
        <title>Tityus melici venom characterization: a new scorpion of medical importance.</title>
        <authorList>
            <person name="Kalapothakis Y."/>
            <person name="Miranda K."/>
            <person name="Aragao M."/>
            <person name="Larangote D."/>
            <person name="Braga-Pereira G."/>
            <person name="Noetzold M."/>
            <person name="Molina D."/>
            <person name="Langer R."/>
            <person name="Conceicao I.M."/>
            <person name="Guerra-Duarte C."/>
            <person name="Kalapothakis E."/>
            <person name="Chavez-Olortegui C."/>
            <person name="Borges A."/>
        </authorList>
    </citation>
    <scope>NUCLEOTIDE SEQUENCE</scope>
    <source>
        <strain evidence="10">Tme19</strain>
    </source>
</reference>
<evidence type="ECO:0000256" key="5">
    <source>
        <dbReference type="ARBA" id="ARBA00022872"/>
    </source>
</evidence>
<evidence type="ECO:0000313" key="10">
    <source>
        <dbReference type="EMBL" id="WLF82724.1"/>
    </source>
</evidence>
<accession>A0AA49K9Q1</accession>
<dbReference type="SMR" id="A0AA49K9Q1"/>
<feature type="disulfide bond" evidence="7">
    <location>
        <begin position="68"/>
        <end position="86"/>
    </location>
</feature>
<dbReference type="PROSITE" id="PS51862">
    <property type="entry name" value="BSPN_CSAB"/>
    <property type="match status" value="1"/>
</dbReference>
<keyword evidence="4" id="KW-0632">Potassium channel impairing toxin</keyword>